<dbReference type="Proteomes" id="UP001383192">
    <property type="component" value="Unassembled WGS sequence"/>
</dbReference>
<reference evidence="9 10" key="1">
    <citation type="submission" date="2024-01" db="EMBL/GenBank/DDBJ databases">
        <title>A draft genome for a cacao thread blight-causing isolate of Paramarasmius palmivorus.</title>
        <authorList>
            <person name="Baruah I.K."/>
            <person name="Bukari Y."/>
            <person name="Amoako-Attah I."/>
            <person name="Meinhardt L.W."/>
            <person name="Bailey B.A."/>
            <person name="Cohen S.P."/>
        </authorList>
    </citation>
    <scope>NUCLEOTIDE SEQUENCE [LARGE SCALE GENOMIC DNA]</scope>
    <source>
        <strain evidence="9 10">GH-12</strain>
    </source>
</reference>
<feature type="compositionally biased region" description="Low complexity" evidence="7">
    <location>
        <begin position="43"/>
        <end position="58"/>
    </location>
</feature>
<dbReference type="InterPro" id="IPR036397">
    <property type="entry name" value="RNaseH_sf"/>
</dbReference>
<dbReference type="InterPro" id="IPR034922">
    <property type="entry name" value="REX1-like_exo"/>
</dbReference>
<organism evidence="9 10">
    <name type="scientific">Paramarasmius palmivorus</name>
    <dbReference type="NCBI Taxonomy" id="297713"/>
    <lineage>
        <taxon>Eukaryota</taxon>
        <taxon>Fungi</taxon>
        <taxon>Dikarya</taxon>
        <taxon>Basidiomycota</taxon>
        <taxon>Agaricomycotina</taxon>
        <taxon>Agaricomycetes</taxon>
        <taxon>Agaricomycetidae</taxon>
        <taxon>Agaricales</taxon>
        <taxon>Marasmiineae</taxon>
        <taxon>Marasmiaceae</taxon>
        <taxon>Paramarasmius</taxon>
    </lineage>
</organism>
<dbReference type="GO" id="GO:0004527">
    <property type="term" value="F:exonuclease activity"/>
    <property type="evidence" value="ECO:0007669"/>
    <property type="project" value="UniProtKB-KW"/>
</dbReference>
<dbReference type="SUPFAM" id="SSF53098">
    <property type="entry name" value="Ribonuclease H-like"/>
    <property type="match status" value="1"/>
</dbReference>
<feature type="region of interest" description="Disordered" evidence="7">
    <location>
        <begin position="36"/>
        <end position="111"/>
    </location>
</feature>
<keyword evidence="4" id="KW-0378">Hydrolase</keyword>
<comment type="similarity">
    <text evidence="2">Belongs to the REXO1/REXO3 family.</text>
</comment>
<comment type="caution">
    <text evidence="9">The sequence shown here is derived from an EMBL/GenBank/DDBJ whole genome shotgun (WGS) entry which is preliminary data.</text>
</comment>
<protein>
    <submittedName>
        <fullName evidence="9">RNA exonuclease 3</fullName>
    </submittedName>
</protein>
<evidence type="ECO:0000313" key="9">
    <source>
        <dbReference type="EMBL" id="KAK7060573.1"/>
    </source>
</evidence>
<feature type="compositionally biased region" description="Low complexity" evidence="7">
    <location>
        <begin position="92"/>
        <end position="109"/>
    </location>
</feature>
<dbReference type="InterPro" id="IPR013520">
    <property type="entry name" value="Ribonucl_H"/>
</dbReference>
<evidence type="ECO:0000256" key="2">
    <source>
        <dbReference type="ARBA" id="ARBA00006357"/>
    </source>
</evidence>
<keyword evidence="3" id="KW-0540">Nuclease</keyword>
<evidence type="ECO:0000256" key="1">
    <source>
        <dbReference type="ARBA" id="ARBA00004123"/>
    </source>
</evidence>
<dbReference type="SMART" id="SM00479">
    <property type="entry name" value="EXOIII"/>
    <property type="match status" value="1"/>
</dbReference>
<dbReference type="InterPro" id="IPR047021">
    <property type="entry name" value="REXO1/3/4-like"/>
</dbReference>
<keyword evidence="10" id="KW-1185">Reference proteome</keyword>
<dbReference type="PANTHER" id="PTHR12801:SF115">
    <property type="entry name" value="FI18136P1-RELATED"/>
    <property type="match status" value="1"/>
</dbReference>
<dbReference type="PANTHER" id="PTHR12801">
    <property type="entry name" value="RNA EXONUCLEASE REXO1 / RECO3 FAMILY MEMBER-RELATED"/>
    <property type="match status" value="1"/>
</dbReference>
<dbReference type="GO" id="GO:0005634">
    <property type="term" value="C:nucleus"/>
    <property type="evidence" value="ECO:0007669"/>
    <property type="project" value="UniProtKB-SubCell"/>
</dbReference>
<evidence type="ECO:0000313" key="10">
    <source>
        <dbReference type="Proteomes" id="UP001383192"/>
    </source>
</evidence>
<proteinExistence type="inferred from homology"/>
<evidence type="ECO:0000256" key="7">
    <source>
        <dbReference type="SAM" id="MobiDB-lite"/>
    </source>
</evidence>
<evidence type="ECO:0000256" key="5">
    <source>
        <dbReference type="ARBA" id="ARBA00022839"/>
    </source>
</evidence>
<dbReference type="Gene3D" id="3.30.420.10">
    <property type="entry name" value="Ribonuclease H-like superfamily/Ribonuclease H"/>
    <property type="match status" value="1"/>
</dbReference>
<evidence type="ECO:0000256" key="4">
    <source>
        <dbReference type="ARBA" id="ARBA00022801"/>
    </source>
</evidence>
<name>A0AAW0E5N2_9AGAR</name>
<gene>
    <name evidence="9" type="primary">REX3</name>
    <name evidence="9" type="ORF">VNI00_001339</name>
</gene>
<evidence type="ECO:0000259" key="8">
    <source>
        <dbReference type="SMART" id="SM00479"/>
    </source>
</evidence>
<evidence type="ECO:0000256" key="6">
    <source>
        <dbReference type="ARBA" id="ARBA00023242"/>
    </source>
</evidence>
<dbReference type="GO" id="GO:0003676">
    <property type="term" value="F:nucleic acid binding"/>
    <property type="evidence" value="ECO:0007669"/>
    <property type="project" value="InterPro"/>
</dbReference>
<feature type="domain" description="Exonuclease" evidence="8">
    <location>
        <begin position="345"/>
        <end position="468"/>
    </location>
</feature>
<comment type="subcellular location">
    <subcellularLocation>
        <location evidence="1">Nucleus</location>
    </subcellularLocation>
</comment>
<dbReference type="EMBL" id="JAYKXP010000003">
    <property type="protein sequence ID" value="KAK7060573.1"/>
    <property type="molecule type" value="Genomic_DNA"/>
</dbReference>
<dbReference type="AlphaFoldDB" id="A0AAW0E5N2"/>
<sequence length="469" mass="52086">MFPTLQLFSVKCPDQNQCTRQPFCVFSHSDNAQQTPDLKIPVASSSSSKTTSSASSSTPKIPQVVPAKRPVSASPSPQTPPEPPRKLQRGIQSRPVPQPQQQSNNGPPVLRVNPALSQVAIPVRQAMLKTLYEHFLTLYERILPNNPTLASEHALKQEEEIYSKSSKFTYRNAIIQGIAALKRRPIPDSSSHPSVGTEAEIAERAEAEKSLKSLRLTRKNLEPYIISLPDLEKWGYIVKIPDGPGGDEPSKEGQMAKCERCGEPFMVQRNPKPDECLHHWGRLYSRKISGERTRIYSCCSKTQSGEGCVHGTHVFYESDPQILHARHPFSNLSPSAPSSSRTTLDVAALDCEMIYTTGGLRIARVSIVDGEGKQVFDELIRMDEGVEILDYNTRFSGITAEEYNVKALLPLSSIRRSLDALLDADTILIGHALENDLRTLRIVHQHCVDTAIMFPHPAGAPYRRALRDL</sequence>
<accession>A0AAW0E5N2</accession>
<evidence type="ECO:0000256" key="3">
    <source>
        <dbReference type="ARBA" id="ARBA00022722"/>
    </source>
</evidence>
<dbReference type="InterPro" id="IPR012337">
    <property type="entry name" value="RNaseH-like_sf"/>
</dbReference>
<keyword evidence="6" id="KW-0539">Nucleus</keyword>
<dbReference type="CDD" id="cd06145">
    <property type="entry name" value="REX1_like"/>
    <property type="match status" value="1"/>
</dbReference>
<keyword evidence="5 9" id="KW-0269">Exonuclease</keyword>